<accession>A0ABX8H2A8</accession>
<sequence>MFTKLISKFFNSKSNTVITETKETKSNNDDPKQKLANWLMHPREYGKAPKTMKIIDEGTFKFKFIPGDSEIKYWLIKYRMPDSEKDEIAMVDELSTWSFMNVLDYDLISLESLRLAYLGKLCEIMKMRLQQVNGASQGNDNNLIHDLQQVIAKHGNTKTMGKIVDAISFSHQINYFTMQFEEEAGHVFLLGFTNISEGEYEYIQDHIFTADDPLLPIALYIEMGKDLIEF</sequence>
<organism evidence="1 2">
    <name type="scientific">Flammeovirga kamogawensis</name>
    <dbReference type="NCBI Taxonomy" id="373891"/>
    <lineage>
        <taxon>Bacteria</taxon>
        <taxon>Pseudomonadati</taxon>
        <taxon>Bacteroidota</taxon>
        <taxon>Cytophagia</taxon>
        <taxon>Cytophagales</taxon>
        <taxon>Flammeovirgaceae</taxon>
        <taxon>Flammeovirga</taxon>
    </lineage>
</organism>
<evidence type="ECO:0000313" key="1">
    <source>
        <dbReference type="EMBL" id="QWG09546.1"/>
    </source>
</evidence>
<evidence type="ECO:0000313" key="2">
    <source>
        <dbReference type="Proteomes" id="UP000682802"/>
    </source>
</evidence>
<dbReference type="Proteomes" id="UP000682802">
    <property type="component" value="Chromosome 2"/>
</dbReference>
<protein>
    <submittedName>
        <fullName evidence="1">Uncharacterized protein</fullName>
    </submittedName>
</protein>
<keyword evidence="2" id="KW-1185">Reference proteome</keyword>
<gene>
    <name evidence="1" type="ORF">KM029_23345</name>
</gene>
<dbReference type="RefSeq" id="WP_144076217.1">
    <property type="nucleotide sequence ID" value="NZ_CP076129.1"/>
</dbReference>
<dbReference type="EMBL" id="CP076129">
    <property type="protein sequence ID" value="QWG09546.1"/>
    <property type="molecule type" value="Genomic_DNA"/>
</dbReference>
<name>A0ABX8H2A8_9BACT</name>
<proteinExistence type="predicted"/>
<reference evidence="1 2" key="1">
    <citation type="submission" date="2021-05" db="EMBL/GenBank/DDBJ databases">
        <title>Comparative genomic studies on the polysaccharide-degrading batcterial strains of the Flammeovirga genus.</title>
        <authorList>
            <person name="Zewei F."/>
            <person name="Zheng Z."/>
            <person name="Yu L."/>
            <person name="Ruyue G."/>
            <person name="Yanhong M."/>
            <person name="Yuanyuan C."/>
            <person name="Jingyan G."/>
            <person name="Wenjun H."/>
        </authorList>
    </citation>
    <scope>NUCLEOTIDE SEQUENCE [LARGE SCALE GENOMIC DNA]</scope>
    <source>
        <strain evidence="1 2">YS10</strain>
    </source>
</reference>